<dbReference type="AlphaFoldDB" id="A0A6L2K990"/>
<feature type="domain" description="Reverse transcriptase" evidence="2">
    <location>
        <begin position="157"/>
        <end position="232"/>
    </location>
</feature>
<name>A0A6L2K990_TANCI</name>
<dbReference type="Pfam" id="PF00078">
    <property type="entry name" value="RVT_1"/>
    <property type="match status" value="1"/>
</dbReference>
<dbReference type="InterPro" id="IPR000477">
    <property type="entry name" value="RT_dom"/>
</dbReference>
<dbReference type="FunFam" id="3.30.70.270:FF:000020">
    <property type="entry name" value="Transposon Tf2-6 polyprotein-like Protein"/>
    <property type="match status" value="1"/>
</dbReference>
<dbReference type="InterPro" id="IPR056924">
    <property type="entry name" value="SH3_Tf2-1"/>
</dbReference>
<evidence type="ECO:0000259" key="2">
    <source>
        <dbReference type="Pfam" id="PF00078"/>
    </source>
</evidence>
<accession>A0A6L2K990</accession>
<protein>
    <submittedName>
        <fullName evidence="4">Putative reverse transcriptase domain-containing protein</fullName>
    </submittedName>
</protein>
<dbReference type="Pfam" id="PF24626">
    <property type="entry name" value="SH3_Tf2-1"/>
    <property type="match status" value="1"/>
</dbReference>
<dbReference type="SUPFAM" id="SSF53098">
    <property type="entry name" value="Ribonuclease H-like"/>
    <property type="match status" value="1"/>
</dbReference>
<evidence type="ECO:0000313" key="4">
    <source>
        <dbReference type="EMBL" id="GEU46021.1"/>
    </source>
</evidence>
<feature type="domain" description="Tf2-1-like SH3-like" evidence="3">
    <location>
        <begin position="7"/>
        <end position="70"/>
    </location>
</feature>
<dbReference type="InterPro" id="IPR043128">
    <property type="entry name" value="Rev_trsase/Diguanyl_cyclase"/>
</dbReference>
<dbReference type="InterPro" id="IPR012337">
    <property type="entry name" value="RNaseH-like_sf"/>
</dbReference>
<evidence type="ECO:0000259" key="3">
    <source>
        <dbReference type="Pfam" id="PF24626"/>
    </source>
</evidence>
<dbReference type="PANTHER" id="PTHR46148">
    <property type="entry name" value="CHROMO DOMAIN-CONTAINING PROTEIN"/>
    <property type="match status" value="1"/>
</dbReference>
<gene>
    <name evidence="4" type="ORF">Tci_017999</name>
</gene>
<reference evidence="4" key="1">
    <citation type="journal article" date="2019" name="Sci. Rep.">
        <title>Draft genome of Tanacetum cinerariifolium, the natural source of mosquito coil.</title>
        <authorList>
            <person name="Yamashiro T."/>
            <person name="Shiraishi A."/>
            <person name="Satake H."/>
            <person name="Nakayama K."/>
        </authorList>
    </citation>
    <scope>NUCLEOTIDE SEQUENCE</scope>
</reference>
<dbReference type="GO" id="GO:0003676">
    <property type="term" value="F:nucleic acid binding"/>
    <property type="evidence" value="ECO:0007669"/>
    <property type="project" value="InterPro"/>
</dbReference>
<dbReference type="InterPro" id="IPR043502">
    <property type="entry name" value="DNA/RNA_pol_sf"/>
</dbReference>
<dbReference type="PANTHER" id="PTHR46148:SF59">
    <property type="entry name" value="NUCLEOTIDYLTRANSFERASE, RIBONUCLEASE H"/>
    <property type="match status" value="1"/>
</dbReference>
<feature type="compositionally biased region" description="Low complexity" evidence="1">
    <location>
        <begin position="360"/>
        <end position="372"/>
    </location>
</feature>
<dbReference type="InterPro" id="IPR036397">
    <property type="entry name" value="RNaseH_sf"/>
</dbReference>
<keyword evidence="4" id="KW-0695">RNA-directed DNA polymerase</keyword>
<dbReference type="EMBL" id="BKCJ010002067">
    <property type="protein sequence ID" value="GEU46021.1"/>
    <property type="molecule type" value="Genomic_DNA"/>
</dbReference>
<dbReference type="Gene3D" id="3.30.420.10">
    <property type="entry name" value="Ribonuclease H-like superfamily/Ribonuclease H"/>
    <property type="match status" value="1"/>
</dbReference>
<comment type="caution">
    <text evidence="4">The sequence shown here is derived from an EMBL/GenBank/DDBJ whole genome shotgun (WGS) entry which is preliminary data.</text>
</comment>
<keyword evidence="4" id="KW-0548">Nucleotidyltransferase</keyword>
<organism evidence="4">
    <name type="scientific">Tanacetum cinerariifolium</name>
    <name type="common">Dalmatian daisy</name>
    <name type="synonym">Chrysanthemum cinerariifolium</name>
    <dbReference type="NCBI Taxonomy" id="118510"/>
    <lineage>
        <taxon>Eukaryota</taxon>
        <taxon>Viridiplantae</taxon>
        <taxon>Streptophyta</taxon>
        <taxon>Embryophyta</taxon>
        <taxon>Tracheophyta</taxon>
        <taxon>Spermatophyta</taxon>
        <taxon>Magnoliopsida</taxon>
        <taxon>eudicotyledons</taxon>
        <taxon>Gunneridae</taxon>
        <taxon>Pentapetalae</taxon>
        <taxon>asterids</taxon>
        <taxon>campanulids</taxon>
        <taxon>Asterales</taxon>
        <taxon>Asteraceae</taxon>
        <taxon>Asteroideae</taxon>
        <taxon>Anthemideae</taxon>
        <taxon>Anthemidinae</taxon>
        <taxon>Tanacetum</taxon>
    </lineage>
</organism>
<feature type="region of interest" description="Disordered" evidence="1">
    <location>
        <begin position="357"/>
        <end position="378"/>
    </location>
</feature>
<dbReference type="Pfam" id="PF14223">
    <property type="entry name" value="Retrotran_gag_2"/>
    <property type="match status" value="1"/>
</dbReference>
<keyword evidence="4" id="KW-0808">Transferase</keyword>
<dbReference type="GO" id="GO:0003964">
    <property type="term" value="F:RNA-directed DNA polymerase activity"/>
    <property type="evidence" value="ECO:0007669"/>
    <property type="project" value="UniProtKB-KW"/>
</dbReference>
<sequence length="1238" mass="141184">MDFQVKDRVMLKVSPWKGVVCFGKREKLNPRYVEPFKVLEKVRSVAYKLELPQELSQVHNTFHVSNLKKCYFDKPLAVPFEGLHMDNKLCFVEEPVEIMGREFQRLTQSCIPIVKVRWNSRRGPEFTWEHKDQFEKKYLTASLICHTFSAFAIQGELPAKQGDPLGPFPFALLLHPLLHKIKDNCKLLLHAWYLDDGMVIGDSEEVARVLDIIKLSGPDLGLELNIKKTKIFWPLCNDMKPREGLFIVDIQRPSYGVKLLRGAVLQDHLLRDSGICSLDDVGNKMHKAFPLPVIEFPLVEELPTASEESCHCQKKSEATAEKIAPLLKVKKKLVIITLEDPIINSFQQVVSEPDSYEVPASTSSTMTTDTASGETGMKSGRTVTLTAEDMQKKKNDATKKTKKNLLKQQYRNFKAEGSETLEQTFNRLQVIVGQLQFMDVEIEQDELNKKFLTSLSLKWLMHTIVWRNRSDLDTMSLDDLYNHLKVNESKVQKKSKPNSQNMAFISSAKHSSGNEDGNTACVPTASTNVPTASASVATTSQDTACAYITSQSNGSQIKFEDINQINEDDMEETDIKWNMGLLSIRADKFWKKTGKKISIQGSDVAGFDKSKVECFNCHKMVRFARKCGAPKSQDRGRRDNYRQGSYSGGHMIHVVNNEGIHMDPSKIELVKNWKPLKTPTEIRSFLGLAGYYRRFIANFLKFTKPLTFFTQNKKKLEWGDEQENAFQTLKNMLCGALILALPEGIDDFVVYCDTSNQGFWRSLQKALGMQLNLSTAYHPHTDGQRDEMKRKYSQLFASARALDEQLKFWDEIPFKKAKLRHPLISKSWWRFVIAVILRYFISASLFWHRKGQIMYSWLSHLKVLTQSVARTPQQNEVAERRNRTLIEATRTMLADSKLLATFWAEAVNTACYVQNRIKAFRVYNSRTRIVEDNLLIRFSESTPNVVGSGPDWLFDIDALTRTMIYEPIVAGTQSNGFVDNVNNTNNVNTVSSTVNTAGLNEVNVVGENISIELQFDPNMPALEDVSTFDFSNDDKDDGAVADKNNLDTTIQVSPILTTRIHKDHPLDQVIRDFQSATQTRKTLKNLEEHRNKKDERGIMTRNKARLVAQGYTQEEGIDYDEKFGFTEVKTVSTLMETQKPLLKDEDSEEVDVHIYRSMIGSLMYLTSLRPDIMFTVGAYARYQVNPKVSYLHAVKRIFRKSTTGGYQFLRCRLISWQCKKQTVVANSIKKAKYVAALS</sequence>
<evidence type="ECO:0000256" key="1">
    <source>
        <dbReference type="SAM" id="MobiDB-lite"/>
    </source>
</evidence>
<dbReference type="SUPFAM" id="SSF56672">
    <property type="entry name" value="DNA/RNA polymerases"/>
    <property type="match status" value="1"/>
</dbReference>
<proteinExistence type="predicted"/>
<dbReference type="Gene3D" id="3.30.70.270">
    <property type="match status" value="1"/>
</dbReference>